<dbReference type="Proteomes" id="UP000095087">
    <property type="component" value="Unassembled WGS sequence"/>
</dbReference>
<evidence type="ECO:0000256" key="1">
    <source>
        <dbReference type="SAM" id="MobiDB-lite"/>
    </source>
</evidence>
<evidence type="ECO:0008006" key="4">
    <source>
        <dbReference type="Google" id="ProtNLM"/>
    </source>
</evidence>
<gene>
    <name evidence="2" type="ORF">A7A08_02693</name>
</gene>
<protein>
    <recommendedName>
        <fullName evidence="4">Tetratricopeptide repeat protein</fullName>
    </recommendedName>
</protein>
<sequence length="213" mass="23638">MNMSAVPISEPEASKAADPGEDWSIQEILNAGWQEADLDWERTTVLALDALGRDDIAGAKDEFGKALRLARENFEPIDPRLGTSLANYGVALALAGDGNDLQPLVQNALQTWRASPPWIAKLTAPRSARSSMFHLRMEALHRETYRARWRQRWQEIAEEAIARLQAVTDTLGSGDSPDLDAPAGTMLATWRRERPAMLNDTRKLLAARLLLLV</sequence>
<evidence type="ECO:0000313" key="2">
    <source>
        <dbReference type="EMBL" id="ODA66295.1"/>
    </source>
</evidence>
<feature type="region of interest" description="Disordered" evidence="1">
    <location>
        <begin position="1"/>
        <end position="20"/>
    </location>
</feature>
<reference evidence="2 3" key="1">
    <citation type="submission" date="2016-07" db="EMBL/GenBank/DDBJ databases">
        <title>Draft genome sequence of Methyloligella halotolerans C2T (VKM B-2706T=CCUG 61687T=DSM 25045T), a halotolerant polyhydroxybutyrate accumulating methylotroph.</title>
        <authorList>
            <person name="Vasilenko O.V."/>
            <person name="Doronina N.V."/>
            <person name="Poroshina M.N."/>
            <person name="Tarlachkov S.V."/>
            <person name="Trotsenko Y.A."/>
        </authorList>
    </citation>
    <scope>NUCLEOTIDE SEQUENCE [LARGE SCALE GENOMIC DNA]</scope>
    <source>
        <strain evidence="2 3">VKM B-2706</strain>
    </source>
</reference>
<proteinExistence type="predicted"/>
<evidence type="ECO:0000313" key="3">
    <source>
        <dbReference type="Proteomes" id="UP000095087"/>
    </source>
</evidence>
<organism evidence="2 3">
    <name type="scientific">Methyloligella halotolerans</name>
    <dbReference type="NCBI Taxonomy" id="1177755"/>
    <lineage>
        <taxon>Bacteria</taxon>
        <taxon>Pseudomonadati</taxon>
        <taxon>Pseudomonadota</taxon>
        <taxon>Alphaproteobacteria</taxon>
        <taxon>Hyphomicrobiales</taxon>
        <taxon>Hyphomicrobiaceae</taxon>
        <taxon>Methyloligella</taxon>
    </lineage>
</organism>
<name>A0A1E2RVZ3_9HYPH</name>
<dbReference type="EMBL" id="MASI01000008">
    <property type="protein sequence ID" value="ODA66295.1"/>
    <property type="molecule type" value="Genomic_DNA"/>
</dbReference>
<comment type="caution">
    <text evidence="2">The sequence shown here is derived from an EMBL/GenBank/DDBJ whole genome shotgun (WGS) entry which is preliminary data.</text>
</comment>
<dbReference type="STRING" id="1177755.A7A08_02693"/>
<keyword evidence="3" id="KW-1185">Reference proteome</keyword>
<dbReference type="PATRIC" id="fig|1177755.3.peg.2715"/>
<accession>A0A1E2RVZ3</accession>
<dbReference type="AlphaFoldDB" id="A0A1E2RVZ3"/>